<evidence type="ECO:0000256" key="9">
    <source>
        <dbReference type="ARBA" id="ARBA00023146"/>
    </source>
</evidence>
<dbReference type="Pfam" id="PF02403">
    <property type="entry name" value="Seryl_tRNA_N"/>
    <property type="match status" value="1"/>
</dbReference>
<reference evidence="14 15" key="1">
    <citation type="submission" date="2022-08" db="EMBL/GenBank/DDBJ databases">
        <title>Genome Sequence of the sulphate-reducing bacterium, Pseudodesulfovibrio sp. SYK.</title>
        <authorList>
            <person name="Kondo R."/>
            <person name="Kataoka T."/>
        </authorList>
    </citation>
    <scope>NUCLEOTIDE SEQUENCE [LARGE SCALE GENOMIC DNA]</scope>
    <source>
        <strain evidence="14 15">SYK</strain>
    </source>
</reference>
<dbReference type="InterPro" id="IPR010978">
    <property type="entry name" value="tRNA-bd_arm"/>
</dbReference>
<dbReference type="Gene3D" id="3.30.930.10">
    <property type="entry name" value="Bira Bifunctional Protein, Domain 2"/>
    <property type="match status" value="1"/>
</dbReference>
<name>A0ABM8B1E8_9BACT</name>
<evidence type="ECO:0000259" key="13">
    <source>
        <dbReference type="PROSITE" id="PS50862"/>
    </source>
</evidence>
<dbReference type="Pfam" id="PF00587">
    <property type="entry name" value="tRNA-synt_2b"/>
    <property type="match status" value="1"/>
</dbReference>
<evidence type="ECO:0000256" key="4">
    <source>
        <dbReference type="ARBA" id="ARBA00022490"/>
    </source>
</evidence>
<keyword evidence="5 12" id="KW-0436">Ligase</keyword>
<dbReference type="InterPro" id="IPR015866">
    <property type="entry name" value="Ser-tRNA-synth_1_N"/>
</dbReference>
<dbReference type="GO" id="GO:0016874">
    <property type="term" value="F:ligase activity"/>
    <property type="evidence" value="ECO:0007669"/>
    <property type="project" value="UniProtKB-KW"/>
</dbReference>
<dbReference type="Proteomes" id="UP001317742">
    <property type="component" value="Chromosome"/>
</dbReference>
<dbReference type="InterPro" id="IPR002317">
    <property type="entry name" value="Ser-tRNA-ligase_type_1"/>
</dbReference>
<feature type="binding site" evidence="12">
    <location>
        <begin position="262"/>
        <end position="264"/>
    </location>
    <ligand>
        <name>ATP</name>
        <dbReference type="ChEBI" id="CHEBI:30616"/>
    </ligand>
</feature>
<evidence type="ECO:0000256" key="6">
    <source>
        <dbReference type="ARBA" id="ARBA00022741"/>
    </source>
</evidence>
<evidence type="ECO:0000256" key="10">
    <source>
        <dbReference type="ARBA" id="ARBA00047929"/>
    </source>
</evidence>
<evidence type="ECO:0000313" key="15">
    <source>
        <dbReference type="Proteomes" id="UP001317742"/>
    </source>
</evidence>
<feature type="binding site" evidence="12">
    <location>
        <position position="385"/>
    </location>
    <ligand>
        <name>L-serine</name>
        <dbReference type="ChEBI" id="CHEBI:33384"/>
    </ligand>
</feature>
<comment type="catalytic activity">
    <reaction evidence="11 12">
        <text>tRNA(Ser) + L-serine + ATP = L-seryl-tRNA(Ser) + AMP + diphosphate + H(+)</text>
        <dbReference type="Rhea" id="RHEA:12292"/>
        <dbReference type="Rhea" id="RHEA-COMP:9669"/>
        <dbReference type="Rhea" id="RHEA-COMP:9703"/>
        <dbReference type="ChEBI" id="CHEBI:15378"/>
        <dbReference type="ChEBI" id="CHEBI:30616"/>
        <dbReference type="ChEBI" id="CHEBI:33019"/>
        <dbReference type="ChEBI" id="CHEBI:33384"/>
        <dbReference type="ChEBI" id="CHEBI:78442"/>
        <dbReference type="ChEBI" id="CHEBI:78533"/>
        <dbReference type="ChEBI" id="CHEBI:456215"/>
        <dbReference type="EC" id="6.1.1.11"/>
    </reaction>
</comment>
<dbReference type="HAMAP" id="MF_00176">
    <property type="entry name" value="Ser_tRNA_synth_type1"/>
    <property type="match status" value="1"/>
</dbReference>
<feature type="domain" description="Aminoacyl-transfer RNA synthetases class-II family profile" evidence="13">
    <location>
        <begin position="171"/>
        <end position="410"/>
    </location>
</feature>
<dbReference type="Gene3D" id="1.10.287.40">
    <property type="entry name" value="Serine-tRNA synthetase, tRNA binding domain"/>
    <property type="match status" value="1"/>
</dbReference>
<proteinExistence type="inferred from homology"/>
<sequence length="425" mass="47632">MLDLKMMQKNPEIVRESLKKRGSKIDVQGFTDLDTQRKELIAEVEALKAEKNAVGPEIAKRKKAGEDASDLLKKMGEVSGRTKELDKELTEVQTAQNEWMMSVPNIPHESVPVGASEDDNPVRRYWGEKPEFDFEPREHWDLGTELGGLDFECAAKLAGSRFSISFGWCARLERALAQLMLNTQTEQHGYTEVLPPFIVNKATMTGTGQLPKFEEDLFKLTDDREFYLIPTAEVPLTNIYAGEVIDGDMLPTKFCAQTPCFRSEAGSYGKDTKGLIRLHQFYKVEMVNFAHPDKSFEALEDMTAAAEKILQLLKIPYRVIELCTGDLGFSAVKTYDIEVWLPGQNAYREISSCSNCGDFQGRRANIKFQPKDSKKKQFVHTLNGSGLAIGRCLVAVLENYQQADGSVVIPDVLKPYMGGIEVVKP</sequence>
<dbReference type="InterPro" id="IPR045864">
    <property type="entry name" value="aa-tRNA-synth_II/BPL/LPL"/>
</dbReference>
<evidence type="ECO:0000256" key="1">
    <source>
        <dbReference type="ARBA" id="ARBA00004496"/>
    </source>
</evidence>
<dbReference type="EC" id="6.1.1.11" evidence="12"/>
<evidence type="ECO:0000256" key="2">
    <source>
        <dbReference type="ARBA" id="ARBA00005045"/>
    </source>
</evidence>
<evidence type="ECO:0000256" key="5">
    <source>
        <dbReference type="ARBA" id="ARBA00022598"/>
    </source>
</evidence>
<evidence type="ECO:0000256" key="12">
    <source>
        <dbReference type="HAMAP-Rule" id="MF_00176"/>
    </source>
</evidence>
<comment type="pathway">
    <text evidence="2 12">Aminoacyl-tRNA biosynthesis; selenocysteinyl-tRNA(Sec) biosynthesis; L-seryl-tRNA(Sec) from L-serine and tRNA(Sec): step 1/1.</text>
</comment>
<keyword evidence="9 12" id="KW-0030">Aminoacyl-tRNA synthetase</keyword>
<organism evidence="14 15">
    <name type="scientific">Pseudodesulfovibrio nedwellii</name>
    <dbReference type="NCBI Taxonomy" id="2973072"/>
    <lineage>
        <taxon>Bacteria</taxon>
        <taxon>Pseudomonadati</taxon>
        <taxon>Thermodesulfobacteriota</taxon>
        <taxon>Desulfovibrionia</taxon>
        <taxon>Desulfovibrionales</taxon>
        <taxon>Desulfovibrionaceae</taxon>
    </lineage>
</organism>
<keyword evidence="7 12" id="KW-0067">ATP-binding</keyword>
<evidence type="ECO:0000256" key="7">
    <source>
        <dbReference type="ARBA" id="ARBA00022840"/>
    </source>
</evidence>
<feature type="binding site" evidence="12">
    <location>
        <begin position="231"/>
        <end position="233"/>
    </location>
    <ligand>
        <name>L-serine</name>
        <dbReference type="ChEBI" id="CHEBI:33384"/>
    </ligand>
</feature>
<dbReference type="PIRSF" id="PIRSF001529">
    <property type="entry name" value="Ser-tRNA-synth_IIa"/>
    <property type="match status" value="1"/>
</dbReference>
<dbReference type="InterPro" id="IPR042103">
    <property type="entry name" value="SerRS_1_N_sf"/>
</dbReference>
<comment type="domain">
    <text evidence="12">Consists of two distinct domains, a catalytic core and a N-terminal extension that is involved in tRNA binding.</text>
</comment>
<keyword evidence="6 12" id="KW-0547">Nucleotide-binding</keyword>
<keyword evidence="8 12" id="KW-0648">Protein biosynthesis</keyword>
<dbReference type="NCBIfam" id="TIGR00414">
    <property type="entry name" value="serS"/>
    <property type="match status" value="1"/>
</dbReference>
<protein>
    <recommendedName>
        <fullName evidence="12">Serine--tRNA ligase</fullName>
        <ecNumber evidence="12">6.1.1.11</ecNumber>
    </recommendedName>
    <alternativeName>
        <fullName evidence="12">Seryl-tRNA synthetase</fullName>
        <shortName evidence="12">SerRS</shortName>
    </alternativeName>
    <alternativeName>
        <fullName evidence="12">Seryl-tRNA(Ser/Sec) synthetase</fullName>
    </alternativeName>
</protein>
<dbReference type="InterPro" id="IPR033729">
    <property type="entry name" value="SerRS_core"/>
</dbReference>
<dbReference type="InterPro" id="IPR006195">
    <property type="entry name" value="aa-tRNA-synth_II"/>
</dbReference>
<comment type="caution">
    <text evidence="12">Lacks conserved residue(s) required for the propagation of feature annotation.</text>
</comment>
<keyword evidence="15" id="KW-1185">Reference proteome</keyword>
<evidence type="ECO:0000256" key="11">
    <source>
        <dbReference type="ARBA" id="ARBA00048823"/>
    </source>
</evidence>
<dbReference type="EMBL" id="AP026709">
    <property type="protein sequence ID" value="BDQ37641.1"/>
    <property type="molecule type" value="Genomic_DNA"/>
</dbReference>
<dbReference type="InterPro" id="IPR002314">
    <property type="entry name" value="aa-tRNA-synt_IIb"/>
</dbReference>
<dbReference type="PROSITE" id="PS50862">
    <property type="entry name" value="AA_TRNA_LIGASE_II"/>
    <property type="match status" value="1"/>
</dbReference>
<evidence type="ECO:0000256" key="3">
    <source>
        <dbReference type="ARBA" id="ARBA00010728"/>
    </source>
</evidence>
<comment type="subcellular location">
    <subcellularLocation>
        <location evidence="1 12">Cytoplasm</location>
    </subcellularLocation>
</comment>
<dbReference type="RefSeq" id="WP_281760159.1">
    <property type="nucleotide sequence ID" value="NZ_AP026709.1"/>
</dbReference>
<dbReference type="CDD" id="cd00770">
    <property type="entry name" value="SerRS_core"/>
    <property type="match status" value="1"/>
</dbReference>
<dbReference type="SUPFAM" id="SSF46589">
    <property type="entry name" value="tRNA-binding arm"/>
    <property type="match status" value="1"/>
</dbReference>
<gene>
    <name evidence="12 14" type="primary">serS</name>
    <name evidence="14" type="ORF">SYK_20010</name>
</gene>
<comment type="function">
    <text evidence="12">Catalyzes the attachment of serine to tRNA(Ser). Is also able to aminoacylate tRNA(Sec) with serine, to form the misacylated tRNA L-seryl-tRNA(Sec), which will be further converted into selenocysteinyl-tRNA(Sec).</text>
</comment>
<evidence type="ECO:0000313" key="14">
    <source>
        <dbReference type="EMBL" id="BDQ37641.1"/>
    </source>
</evidence>
<keyword evidence="4 12" id="KW-0963">Cytoplasm</keyword>
<dbReference type="PANTHER" id="PTHR43697">
    <property type="entry name" value="SERYL-TRNA SYNTHETASE"/>
    <property type="match status" value="1"/>
</dbReference>
<dbReference type="PRINTS" id="PR00981">
    <property type="entry name" value="TRNASYNTHSER"/>
</dbReference>
<dbReference type="SUPFAM" id="SSF55681">
    <property type="entry name" value="Class II aaRS and biotin synthetases"/>
    <property type="match status" value="1"/>
</dbReference>
<evidence type="ECO:0000256" key="8">
    <source>
        <dbReference type="ARBA" id="ARBA00022917"/>
    </source>
</evidence>
<comment type="similarity">
    <text evidence="3 12">Belongs to the class-II aminoacyl-tRNA synthetase family. Type-1 seryl-tRNA synthetase subfamily.</text>
</comment>
<comment type="catalytic activity">
    <reaction evidence="10 12">
        <text>tRNA(Sec) + L-serine + ATP = L-seryl-tRNA(Sec) + AMP + diphosphate + H(+)</text>
        <dbReference type="Rhea" id="RHEA:42580"/>
        <dbReference type="Rhea" id="RHEA-COMP:9742"/>
        <dbReference type="Rhea" id="RHEA-COMP:10128"/>
        <dbReference type="ChEBI" id="CHEBI:15378"/>
        <dbReference type="ChEBI" id="CHEBI:30616"/>
        <dbReference type="ChEBI" id="CHEBI:33019"/>
        <dbReference type="ChEBI" id="CHEBI:33384"/>
        <dbReference type="ChEBI" id="CHEBI:78442"/>
        <dbReference type="ChEBI" id="CHEBI:78533"/>
        <dbReference type="ChEBI" id="CHEBI:456215"/>
        <dbReference type="EC" id="6.1.1.11"/>
    </reaction>
</comment>
<feature type="binding site" evidence="12">
    <location>
        <begin position="349"/>
        <end position="352"/>
    </location>
    <ligand>
        <name>ATP</name>
        <dbReference type="ChEBI" id="CHEBI:30616"/>
    </ligand>
</feature>
<feature type="binding site" evidence="12">
    <location>
        <position position="285"/>
    </location>
    <ligand>
        <name>L-serine</name>
        <dbReference type="ChEBI" id="CHEBI:33384"/>
    </ligand>
</feature>
<dbReference type="PANTHER" id="PTHR43697:SF1">
    <property type="entry name" value="SERINE--TRNA LIGASE"/>
    <property type="match status" value="1"/>
</dbReference>
<accession>A0ABM8B1E8</accession>
<comment type="subunit">
    <text evidence="12">Homodimer. The tRNA molecule binds across the dimer.</text>
</comment>